<dbReference type="Pfam" id="PF10361">
    <property type="entry name" value="DUF2434"/>
    <property type="match status" value="1"/>
</dbReference>
<feature type="region of interest" description="Disordered" evidence="1">
    <location>
        <begin position="267"/>
        <end position="317"/>
    </location>
</feature>
<sequence>NFFMIVPRDWNFVRSQNYAKQIQDTAIPNATGARFKAGAFCLVIPWLTVLFSLRHSIHHYKPRQRGIVGKAMGFLQAVPLRLLLLVCLSAAMIAYQIMIAFRWDLSIVVAVGANVPVVMAWGYGPPVLVLYVQIAYGFAAPNEDKELIRQRRERGETNDRELGIVRKPAWWRRVRGDHPRSMRDKIHQNVNEVGGKRGVGRRAEDAAELQIRLEAERAAVSHGDDGLEMGRLPGHANVGGRDGAGAANTHAERVLQHAAGLLFPNAAARAAAPSEDGPSPPYPNEEGRPRPAPRSNSASTTRSIHAQPQQVKSMLDV</sequence>
<feature type="compositionally biased region" description="Polar residues" evidence="1">
    <location>
        <begin position="294"/>
        <end position="317"/>
    </location>
</feature>
<gene>
    <name evidence="3" type="ORF">E4U43_005941</name>
</gene>
<evidence type="ECO:0000313" key="4">
    <source>
        <dbReference type="Proteomes" id="UP000748025"/>
    </source>
</evidence>
<name>A0A9P7N4A1_9HYPO</name>
<accession>A0A9P7N4A1</accession>
<dbReference type="Proteomes" id="UP000748025">
    <property type="component" value="Unassembled WGS sequence"/>
</dbReference>
<organism evidence="3 4">
    <name type="scientific">Claviceps pusilla</name>
    <dbReference type="NCBI Taxonomy" id="123648"/>
    <lineage>
        <taxon>Eukaryota</taxon>
        <taxon>Fungi</taxon>
        <taxon>Dikarya</taxon>
        <taxon>Ascomycota</taxon>
        <taxon>Pezizomycotina</taxon>
        <taxon>Sordariomycetes</taxon>
        <taxon>Hypocreomycetidae</taxon>
        <taxon>Hypocreales</taxon>
        <taxon>Clavicipitaceae</taxon>
        <taxon>Claviceps</taxon>
    </lineage>
</organism>
<keyword evidence="4" id="KW-1185">Reference proteome</keyword>
<dbReference type="EMBL" id="SRPW01003985">
    <property type="protein sequence ID" value="KAG5985689.1"/>
    <property type="molecule type" value="Genomic_DNA"/>
</dbReference>
<feature type="region of interest" description="Disordered" evidence="1">
    <location>
        <begin position="222"/>
        <end position="245"/>
    </location>
</feature>
<evidence type="ECO:0000256" key="1">
    <source>
        <dbReference type="SAM" id="MobiDB-lite"/>
    </source>
</evidence>
<protein>
    <submittedName>
        <fullName evidence="3">Uncharacterized protein</fullName>
    </submittedName>
</protein>
<dbReference type="AlphaFoldDB" id="A0A9P7N4A1"/>
<dbReference type="InterPro" id="IPR018830">
    <property type="entry name" value="DUF2434"/>
</dbReference>
<feature type="transmembrane region" description="Helical" evidence="2">
    <location>
        <begin position="118"/>
        <end position="139"/>
    </location>
</feature>
<feature type="non-terminal residue" evidence="3">
    <location>
        <position position="1"/>
    </location>
</feature>
<evidence type="ECO:0000313" key="3">
    <source>
        <dbReference type="EMBL" id="KAG5985689.1"/>
    </source>
</evidence>
<keyword evidence="2" id="KW-0472">Membrane</keyword>
<dbReference type="OrthoDB" id="5308502at2759"/>
<feature type="transmembrane region" description="Helical" evidence="2">
    <location>
        <begin position="78"/>
        <end position="98"/>
    </location>
</feature>
<keyword evidence="2" id="KW-0812">Transmembrane</keyword>
<evidence type="ECO:0000256" key="2">
    <source>
        <dbReference type="SAM" id="Phobius"/>
    </source>
</evidence>
<proteinExistence type="predicted"/>
<comment type="caution">
    <text evidence="3">The sequence shown here is derived from an EMBL/GenBank/DDBJ whole genome shotgun (WGS) entry which is preliminary data.</text>
</comment>
<reference evidence="3" key="1">
    <citation type="journal article" date="2020" name="bioRxiv">
        <title>Whole genome comparisons of ergot fungi reveals the divergence and evolution of species within the genus Claviceps are the result of varying mechanisms driving genome evolution and host range expansion.</title>
        <authorList>
            <person name="Wyka S.A."/>
            <person name="Mondo S.J."/>
            <person name="Liu M."/>
            <person name="Dettman J."/>
            <person name="Nalam V."/>
            <person name="Broders K.D."/>
        </authorList>
    </citation>
    <scope>NUCLEOTIDE SEQUENCE</scope>
    <source>
        <strain evidence="3">CCC 602</strain>
    </source>
</reference>
<feature type="transmembrane region" description="Helical" evidence="2">
    <location>
        <begin position="37"/>
        <end position="57"/>
    </location>
</feature>
<keyword evidence="2" id="KW-1133">Transmembrane helix</keyword>